<protein>
    <submittedName>
        <fullName evidence="1">Uncharacterized protein</fullName>
    </submittedName>
</protein>
<evidence type="ECO:0000313" key="2">
    <source>
        <dbReference type="Proteomes" id="UP000231742"/>
    </source>
</evidence>
<accession>A0A2M9D6X2</accession>
<dbReference type="Proteomes" id="UP000231742">
    <property type="component" value="Unassembled WGS sequence"/>
</dbReference>
<dbReference type="EMBL" id="PGFH01000001">
    <property type="protein sequence ID" value="PJJ81422.1"/>
    <property type="molecule type" value="Genomic_DNA"/>
</dbReference>
<gene>
    <name evidence="1" type="ORF">CLV85_0598</name>
</gene>
<dbReference type="AlphaFoldDB" id="A0A2M9D6X2"/>
<sequence length="357" mass="38630">MAGINVDGLSESQQQFLVESVAQLRLIGGIGEVSVAPISGAAWDSPAMIEVEVGEVSAENQARAVVETLRRVSGKYPFFEVPAAFTIRVAGETAGRFRVAGLGLYPDFVMGNFDYWRALEKALDTELTMVVFADDYDQVSHSRYIAPGYGAAARETITHVMANYETLSTLSLSQRTGGLDLAAVRDSSHEYWALPGLFASGQLPPREVFELVDALSRSFPLQENAWLGLDYYFDYPAALAAAGALVRWTDNEAALHGREVAINSAEYRDDEWPAILSAAADTAHVTGLDFGYASPEREFRFHTSPCEGTIEQTPDDELLFAALREGGAVSLERLAPGRCVPDYPQSRGGGSASGDRS</sequence>
<organism evidence="1 2">
    <name type="scientific">Salinibacterium amurskyense</name>
    <dbReference type="NCBI Taxonomy" id="205941"/>
    <lineage>
        <taxon>Bacteria</taxon>
        <taxon>Bacillati</taxon>
        <taxon>Actinomycetota</taxon>
        <taxon>Actinomycetes</taxon>
        <taxon>Micrococcales</taxon>
        <taxon>Microbacteriaceae</taxon>
        <taxon>Salinibacterium</taxon>
    </lineage>
</organism>
<evidence type="ECO:0000313" key="1">
    <source>
        <dbReference type="EMBL" id="PJJ81422.1"/>
    </source>
</evidence>
<proteinExistence type="predicted"/>
<name>A0A2M9D6X2_9MICO</name>
<keyword evidence="2" id="KW-1185">Reference proteome</keyword>
<reference evidence="1 2" key="1">
    <citation type="submission" date="2017-11" db="EMBL/GenBank/DDBJ databases">
        <title>Genomic Encyclopedia of Archaeal and Bacterial Type Strains, Phase II (KMG-II): From Individual Species to Whole Genera.</title>
        <authorList>
            <person name="Goeker M."/>
        </authorList>
    </citation>
    <scope>NUCLEOTIDE SEQUENCE [LARGE SCALE GENOMIC DNA]</scope>
    <source>
        <strain evidence="1 2">DSM 16400</strain>
    </source>
</reference>
<comment type="caution">
    <text evidence="1">The sequence shown here is derived from an EMBL/GenBank/DDBJ whole genome shotgun (WGS) entry which is preliminary data.</text>
</comment>